<dbReference type="EMBL" id="WKAT01000030">
    <property type="protein sequence ID" value="MCF5546172.1"/>
    <property type="molecule type" value="Genomic_DNA"/>
</dbReference>
<organism evidence="1 2">
    <name type="scientific">Pseudomonas salomonii</name>
    <dbReference type="NCBI Taxonomy" id="191391"/>
    <lineage>
        <taxon>Bacteria</taxon>
        <taxon>Pseudomonadati</taxon>
        <taxon>Pseudomonadota</taxon>
        <taxon>Gammaproteobacteria</taxon>
        <taxon>Pseudomonadales</taxon>
        <taxon>Pseudomonadaceae</taxon>
        <taxon>Pseudomonas</taxon>
    </lineage>
</organism>
<accession>A0ABS9GNU4</accession>
<dbReference type="Proteomes" id="UP000814158">
    <property type="component" value="Unassembled WGS sequence"/>
</dbReference>
<evidence type="ECO:0000313" key="1">
    <source>
        <dbReference type="EMBL" id="MCF5546172.1"/>
    </source>
</evidence>
<gene>
    <name evidence="1" type="ORF">GIV68_15650</name>
</gene>
<comment type="caution">
    <text evidence="1">The sequence shown here is derived from an EMBL/GenBank/DDBJ whole genome shotgun (WGS) entry which is preliminary data.</text>
</comment>
<sequence>MGFGVSVYDKKGVQTFGMQDFTLQLLYSTVLPATNSGAIPTKGARTDYMIIDAPGYDPATGVVIITPNLYANYEQGPGAKQWGVLPTYKDLGGSKVAIYTYVNYMIPDGGGGGKYVSVWSELTVECTIEVFRVL</sequence>
<proteinExistence type="predicted"/>
<dbReference type="RefSeq" id="WP_236371962.1">
    <property type="nucleotide sequence ID" value="NZ_WKAT01000030.1"/>
</dbReference>
<evidence type="ECO:0000313" key="2">
    <source>
        <dbReference type="Proteomes" id="UP000814158"/>
    </source>
</evidence>
<protein>
    <submittedName>
        <fullName evidence="1">Uncharacterized protein</fullName>
    </submittedName>
</protein>
<name>A0ABS9GNU4_9PSED</name>
<keyword evidence="2" id="KW-1185">Reference proteome</keyword>
<reference evidence="1 2" key="1">
    <citation type="submission" date="2019-11" db="EMBL/GenBank/DDBJ databases">
        <title>Epiphytic Pseudomonas syringae from cherry orchards.</title>
        <authorList>
            <person name="Hulin M.T."/>
        </authorList>
    </citation>
    <scope>NUCLEOTIDE SEQUENCE [LARGE SCALE GENOMIC DNA]</scope>
    <source>
        <strain evidence="1 2">PA-3-2A</strain>
    </source>
</reference>